<dbReference type="RefSeq" id="XP_013083388.2">
    <property type="nucleotide sequence ID" value="XM_013227934.2"/>
</dbReference>
<dbReference type="PANTHER" id="PTHR12771:SF2">
    <property type="entry name" value="ELMO DOMAIN-CONTAINING PROTEIN 3"/>
    <property type="match status" value="1"/>
</dbReference>
<dbReference type="AlphaFoldDB" id="A0A2C9KJE1"/>
<feature type="domain" description="ELMO" evidence="1">
    <location>
        <begin position="274"/>
        <end position="427"/>
    </location>
</feature>
<name>A0A2C9KJE1_BIOGL</name>
<reference evidence="2" key="1">
    <citation type="submission" date="2020-05" db="UniProtKB">
        <authorList>
            <consortium name="EnsemblMetazoa"/>
        </authorList>
    </citation>
    <scope>IDENTIFICATION</scope>
    <source>
        <strain evidence="2">BB02</strain>
    </source>
</reference>
<organism evidence="2 3">
    <name type="scientific">Biomphalaria glabrata</name>
    <name type="common">Bloodfluke planorb</name>
    <name type="synonym">Freshwater snail</name>
    <dbReference type="NCBI Taxonomy" id="6526"/>
    <lineage>
        <taxon>Eukaryota</taxon>
        <taxon>Metazoa</taxon>
        <taxon>Spiralia</taxon>
        <taxon>Lophotrochozoa</taxon>
        <taxon>Mollusca</taxon>
        <taxon>Gastropoda</taxon>
        <taxon>Heterobranchia</taxon>
        <taxon>Euthyneura</taxon>
        <taxon>Panpulmonata</taxon>
        <taxon>Hygrophila</taxon>
        <taxon>Lymnaeoidea</taxon>
        <taxon>Planorbidae</taxon>
        <taxon>Biomphalaria</taxon>
    </lineage>
</organism>
<dbReference type="EnsemblMetazoa" id="BGLB020365-RA">
    <property type="protein sequence ID" value="BGLB020365-PA"/>
    <property type="gene ID" value="BGLB020365"/>
</dbReference>
<dbReference type="EnsemblMetazoa" id="BGLB020365-RB">
    <property type="protein sequence ID" value="BGLB020365-PB"/>
    <property type="gene ID" value="BGLB020365"/>
</dbReference>
<evidence type="ECO:0000313" key="3">
    <source>
        <dbReference type="Proteomes" id="UP000076420"/>
    </source>
</evidence>
<dbReference type="InterPro" id="IPR050868">
    <property type="entry name" value="ELMO_domain-containing"/>
</dbReference>
<dbReference type="Proteomes" id="UP000076420">
    <property type="component" value="Unassembled WGS sequence"/>
</dbReference>
<evidence type="ECO:0000259" key="1">
    <source>
        <dbReference type="PROSITE" id="PS51335"/>
    </source>
</evidence>
<protein>
    <recommendedName>
        <fullName evidence="1">ELMO domain-containing protein</fullName>
    </recommendedName>
</protein>
<dbReference type="Pfam" id="PF04727">
    <property type="entry name" value="ELMO_CED12"/>
    <property type="match status" value="1"/>
</dbReference>
<evidence type="ECO:0000313" key="2">
    <source>
        <dbReference type="EnsemblMetazoa" id="BGLB020365-PB"/>
    </source>
</evidence>
<dbReference type="OrthoDB" id="266227at2759"/>
<dbReference type="KEGG" id="bgt:106068537"/>
<dbReference type="PANTHER" id="PTHR12771">
    <property type="entry name" value="ENGULFMENT AND CELL MOTILITY"/>
    <property type="match status" value="1"/>
</dbReference>
<gene>
    <name evidence="2" type="primary">106068537</name>
</gene>
<dbReference type="EnsemblMetazoa" id="BGLB020365-RC">
    <property type="protein sequence ID" value="BGLB020365-PC"/>
    <property type="gene ID" value="BGLB020365"/>
</dbReference>
<dbReference type="VEuPathDB" id="VectorBase:BGLB020365"/>
<sequence>MDDTHYPGVSLNELTFEINEEEFSIKLRPAPDNPNLPCNNAKVNTETFLSQKNENHFTNIHNEQTQLLDFEDCNMEILNQTLLKNRDNDSEFEFDFPETCNPNVTETIDLRPTSFTSVLKIEEKIVPKDEPATEASSNVQVNTYFNQTNIVEYQDNEKKEQESTKMELLTSFADEWDNIQTIQPEILQTDAQPKGSSAEFVSKPLVTFSQIWPQFESLDYSPVKSQIKPTVERQGLSAFLHLLFGPPKLHRDLMHQRDLLFCIAATSFQNDNPIHNQVLQTIYRCLTGSKFDCPRFGNHWEEIGFQGQDPATDLRGGGMLALLNILFLLRDSSTKELAREIYKLSLHPTQNFPFCIMGINLTRICLQVLREEIFNKECNKRKDVIHTINCVYASLFFYLYNKWRTGKTIADSGFILQETELYAHKHPKAVFKDFNLIKNLNKQNSSLDESHEYLTFFSVCNKEAPNDKTAAELY</sequence>
<accession>A0A2C9KJE1</accession>
<proteinExistence type="predicted"/>
<dbReference type="VEuPathDB" id="VectorBase:BGLAX_033757"/>
<dbReference type="STRING" id="6526.A0A2C9KJE1"/>
<dbReference type="InterPro" id="IPR006816">
    <property type="entry name" value="ELMO_dom"/>
</dbReference>
<dbReference type="PROSITE" id="PS51335">
    <property type="entry name" value="ELMO"/>
    <property type="match status" value="1"/>
</dbReference>